<sequence>MRKITLEINNSIYNYIMFFLENIPKNLVHIKKELPVKTLKSSEFSSSFNPRDFFGVANSSKVEIDSYLHENQNDWDSYLDKR</sequence>
<evidence type="ECO:0008006" key="2">
    <source>
        <dbReference type="Google" id="ProtNLM"/>
    </source>
</evidence>
<reference evidence="1" key="1">
    <citation type="submission" date="2020-01" db="EMBL/GenBank/DDBJ databases">
        <authorList>
            <person name="Meier V. D."/>
            <person name="Meier V D."/>
        </authorList>
    </citation>
    <scope>NUCLEOTIDE SEQUENCE</scope>
    <source>
        <strain evidence="1">HLG_WM_MAG_03</strain>
    </source>
</reference>
<accession>A0A6S6T6H9</accession>
<proteinExistence type="predicted"/>
<protein>
    <recommendedName>
        <fullName evidence="2">DUF2281 domain-containing protein</fullName>
    </recommendedName>
</protein>
<name>A0A6S6T6H9_9BACT</name>
<gene>
    <name evidence="1" type="ORF">HELGO_WM44610</name>
</gene>
<dbReference type="AlphaFoldDB" id="A0A6S6T6H9"/>
<dbReference type="EMBL" id="CACVAR010000240">
    <property type="protein sequence ID" value="CAA6814494.1"/>
    <property type="molecule type" value="Genomic_DNA"/>
</dbReference>
<evidence type="ECO:0000313" key="1">
    <source>
        <dbReference type="EMBL" id="CAA6814494.1"/>
    </source>
</evidence>
<organism evidence="1">
    <name type="scientific">uncultured Sulfurovum sp</name>
    <dbReference type="NCBI Taxonomy" id="269237"/>
    <lineage>
        <taxon>Bacteria</taxon>
        <taxon>Pseudomonadati</taxon>
        <taxon>Campylobacterota</taxon>
        <taxon>Epsilonproteobacteria</taxon>
        <taxon>Campylobacterales</taxon>
        <taxon>Sulfurovaceae</taxon>
        <taxon>Sulfurovum</taxon>
        <taxon>environmental samples</taxon>
    </lineage>
</organism>